<feature type="compositionally biased region" description="Basic and acidic residues" evidence="1">
    <location>
        <begin position="13"/>
        <end position="23"/>
    </location>
</feature>
<feature type="compositionally biased region" description="Polar residues" evidence="1">
    <location>
        <begin position="51"/>
        <end position="60"/>
    </location>
</feature>
<proteinExistence type="predicted"/>
<feature type="non-terminal residue" evidence="2">
    <location>
        <position position="1"/>
    </location>
</feature>
<protein>
    <submittedName>
        <fullName evidence="2">Uncharacterized protein</fullName>
    </submittedName>
</protein>
<evidence type="ECO:0000313" key="2">
    <source>
        <dbReference type="EMBL" id="GFD40394.1"/>
    </source>
</evidence>
<sequence>RGRVDQRRHHRDQHTEPGRRRQPEVNAGRLHPPGTSGGALAASGGDVPHLTTPTSAQSTPLWERIHSRNVVASAADVSADGLHRE</sequence>
<feature type="compositionally biased region" description="Basic residues" evidence="1">
    <location>
        <begin position="1"/>
        <end position="12"/>
    </location>
</feature>
<organism evidence="2">
    <name type="scientific">Tanacetum cinerariifolium</name>
    <name type="common">Dalmatian daisy</name>
    <name type="synonym">Chrysanthemum cinerariifolium</name>
    <dbReference type="NCBI Taxonomy" id="118510"/>
    <lineage>
        <taxon>Eukaryota</taxon>
        <taxon>Viridiplantae</taxon>
        <taxon>Streptophyta</taxon>
        <taxon>Embryophyta</taxon>
        <taxon>Tracheophyta</taxon>
        <taxon>Spermatophyta</taxon>
        <taxon>Magnoliopsida</taxon>
        <taxon>eudicotyledons</taxon>
        <taxon>Gunneridae</taxon>
        <taxon>Pentapetalae</taxon>
        <taxon>asterids</taxon>
        <taxon>campanulids</taxon>
        <taxon>Asterales</taxon>
        <taxon>Asteraceae</taxon>
        <taxon>Asteroideae</taxon>
        <taxon>Anthemideae</taxon>
        <taxon>Anthemidinae</taxon>
        <taxon>Tanacetum</taxon>
    </lineage>
</organism>
<name>A0A699W7Y1_TANCI</name>
<accession>A0A699W7Y1</accession>
<reference evidence="2" key="1">
    <citation type="journal article" date="2019" name="Sci. Rep.">
        <title>Draft genome of Tanacetum cinerariifolium, the natural source of mosquito coil.</title>
        <authorList>
            <person name="Yamashiro T."/>
            <person name="Shiraishi A."/>
            <person name="Satake H."/>
            <person name="Nakayama K."/>
        </authorList>
    </citation>
    <scope>NUCLEOTIDE SEQUENCE</scope>
</reference>
<dbReference type="EMBL" id="BKCJ011532854">
    <property type="protein sequence ID" value="GFD40394.1"/>
    <property type="molecule type" value="Genomic_DNA"/>
</dbReference>
<comment type="caution">
    <text evidence="2">The sequence shown here is derived from an EMBL/GenBank/DDBJ whole genome shotgun (WGS) entry which is preliminary data.</text>
</comment>
<evidence type="ECO:0000256" key="1">
    <source>
        <dbReference type="SAM" id="MobiDB-lite"/>
    </source>
</evidence>
<gene>
    <name evidence="2" type="ORF">Tci_912363</name>
</gene>
<dbReference type="AlphaFoldDB" id="A0A699W7Y1"/>
<feature type="region of interest" description="Disordered" evidence="1">
    <location>
        <begin position="1"/>
        <end position="62"/>
    </location>
</feature>